<sequence length="310" mass="34518">MSDSSRWPAVAAVPYREQCGRGGNVTADIDVTPVSGALGAEVRGIDLATITDSEFATVHALLLEHLVLFFPDQGDLPPAAHVAFGRRFGEVEIHPYLPKLDDHPEVVLIESDKGGKVDCWHTDMTFQPSPPIVSILQLITCPPRGGDTMWTNQYLVYEQLSTPIRELVDGLTAVHQVTVPATGYSSSAEHPLVREHPETGRRSLYANRLFTSHIPQLSRNESDALLQQLIEFSESPQFCCRFRWRPGAVAIWDNRVTQHYAVNDYAERRVGRRVTVLGDHPKGNPARWAAYEPAPGERYWPSRINAASGY</sequence>
<evidence type="ECO:0000256" key="5">
    <source>
        <dbReference type="ARBA" id="ARBA00023004"/>
    </source>
</evidence>
<evidence type="ECO:0000256" key="4">
    <source>
        <dbReference type="ARBA" id="ARBA00023002"/>
    </source>
</evidence>
<dbReference type="KEGG" id="nah:F5544_21400"/>
<keyword evidence="8" id="KW-1185">Reference proteome</keyword>
<dbReference type="GO" id="GO:0005737">
    <property type="term" value="C:cytoplasm"/>
    <property type="evidence" value="ECO:0007669"/>
    <property type="project" value="TreeGrafter"/>
</dbReference>
<protein>
    <submittedName>
        <fullName evidence="7">Taurine dioxygenase</fullName>
    </submittedName>
</protein>
<dbReference type="InterPro" id="IPR042098">
    <property type="entry name" value="TauD-like_sf"/>
</dbReference>
<reference evidence="7 8" key="1">
    <citation type="journal article" date="2019" name="ACS Chem. Biol.">
        <title>Identification and Mobilization of a Cryptic Antibiotic Biosynthesis Gene Locus from a Human-Pathogenic Nocardia Isolate.</title>
        <authorList>
            <person name="Herisse M."/>
            <person name="Ishida K."/>
            <person name="Porter J.L."/>
            <person name="Howden B."/>
            <person name="Hertweck C."/>
            <person name="Stinear T.P."/>
            <person name="Pidot S.J."/>
        </authorList>
    </citation>
    <scope>NUCLEOTIDE SEQUENCE [LARGE SCALE GENOMIC DNA]</scope>
    <source>
        <strain evidence="7 8">AUSMDU00012717</strain>
    </source>
</reference>
<dbReference type="PANTHER" id="PTHR30468:SF1">
    <property type="entry name" value="ALPHA-KETOGLUTARATE-DEPENDENT SULFONATE DIOXYGENASE"/>
    <property type="match status" value="1"/>
</dbReference>
<keyword evidence="2" id="KW-0479">Metal-binding</keyword>
<dbReference type="AlphaFoldDB" id="A0A6G9YGQ3"/>
<evidence type="ECO:0000256" key="3">
    <source>
        <dbReference type="ARBA" id="ARBA00022964"/>
    </source>
</evidence>
<dbReference type="InterPro" id="IPR051323">
    <property type="entry name" value="AtsK-like"/>
</dbReference>
<proteinExistence type="inferred from homology"/>
<dbReference type="Pfam" id="PF02668">
    <property type="entry name" value="TauD"/>
    <property type="match status" value="1"/>
</dbReference>
<evidence type="ECO:0000256" key="2">
    <source>
        <dbReference type="ARBA" id="ARBA00022723"/>
    </source>
</evidence>
<accession>A0A6G9YGQ3</accession>
<comment type="similarity">
    <text evidence="1">Belongs to the TfdA dioxygenase family.</text>
</comment>
<name>A0A6G9YGQ3_9NOCA</name>
<keyword evidence="3 7" id="KW-0223">Dioxygenase</keyword>
<keyword evidence="5" id="KW-0408">Iron</keyword>
<dbReference type="GO" id="GO:0016706">
    <property type="term" value="F:2-oxoglutarate-dependent dioxygenase activity"/>
    <property type="evidence" value="ECO:0007669"/>
    <property type="project" value="TreeGrafter"/>
</dbReference>
<organism evidence="7 8">
    <name type="scientific">Nocardia arthritidis</name>
    <dbReference type="NCBI Taxonomy" id="228602"/>
    <lineage>
        <taxon>Bacteria</taxon>
        <taxon>Bacillati</taxon>
        <taxon>Actinomycetota</taxon>
        <taxon>Actinomycetes</taxon>
        <taxon>Mycobacteriales</taxon>
        <taxon>Nocardiaceae</taxon>
        <taxon>Nocardia</taxon>
    </lineage>
</organism>
<evidence type="ECO:0000313" key="8">
    <source>
        <dbReference type="Proteomes" id="UP000503540"/>
    </source>
</evidence>
<keyword evidence="4" id="KW-0560">Oxidoreductase</keyword>
<dbReference type="Gene3D" id="3.60.130.10">
    <property type="entry name" value="Clavaminate synthase-like"/>
    <property type="match status" value="1"/>
</dbReference>
<gene>
    <name evidence="7" type="ORF">F5544_21400</name>
</gene>
<feature type="domain" description="TauD/TfdA-like" evidence="6">
    <location>
        <begin position="31"/>
        <end position="275"/>
    </location>
</feature>
<dbReference type="EMBL" id="CP046172">
    <property type="protein sequence ID" value="QIS12143.1"/>
    <property type="molecule type" value="Genomic_DNA"/>
</dbReference>
<dbReference type="SUPFAM" id="SSF51197">
    <property type="entry name" value="Clavaminate synthase-like"/>
    <property type="match status" value="1"/>
</dbReference>
<evidence type="ECO:0000256" key="1">
    <source>
        <dbReference type="ARBA" id="ARBA00005896"/>
    </source>
</evidence>
<dbReference type="Proteomes" id="UP000503540">
    <property type="component" value="Chromosome"/>
</dbReference>
<evidence type="ECO:0000259" key="6">
    <source>
        <dbReference type="Pfam" id="PF02668"/>
    </source>
</evidence>
<dbReference type="GO" id="GO:0046872">
    <property type="term" value="F:metal ion binding"/>
    <property type="evidence" value="ECO:0007669"/>
    <property type="project" value="UniProtKB-KW"/>
</dbReference>
<dbReference type="PANTHER" id="PTHR30468">
    <property type="entry name" value="ALPHA-KETOGLUTARATE-DEPENDENT SULFONATE DIOXYGENASE"/>
    <property type="match status" value="1"/>
</dbReference>
<evidence type="ECO:0000313" key="7">
    <source>
        <dbReference type="EMBL" id="QIS12143.1"/>
    </source>
</evidence>
<dbReference type="InterPro" id="IPR003819">
    <property type="entry name" value="TauD/TfdA-like"/>
</dbReference>